<evidence type="ECO:0000313" key="1">
    <source>
        <dbReference type="EMBL" id="EPJ28388.1"/>
    </source>
</evidence>
<proteinExistence type="predicted"/>
<reference evidence="1 2" key="1">
    <citation type="submission" date="2013-04" db="EMBL/GenBank/DDBJ databases">
        <title>Genome sequence of Chlamydia psittaci 99DC5.</title>
        <authorList>
            <person name="Huot-Creasy H."/>
            <person name="McCracken C.L."/>
            <person name="Humphries M."/>
            <person name="Sachse K."/>
            <person name="Laroucau K."/>
            <person name="Bavoil P."/>
            <person name="Myers G.S."/>
        </authorList>
    </citation>
    <scope>NUCLEOTIDE SEQUENCE [LARGE SCALE GENOMIC DNA]</scope>
    <source>
        <strain evidence="1 2">99DC5</strain>
    </source>
</reference>
<dbReference type="Proteomes" id="UP000014627">
    <property type="component" value="Unassembled WGS sequence"/>
</dbReference>
<name>A0ABN0MPZ3_CHLPS</name>
<comment type="caution">
    <text evidence="1">The sequence shown here is derived from an EMBL/GenBank/DDBJ whole genome shotgun (WGS) entry which is preliminary data.</text>
</comment>
<organism evidence="1 2">
    <name type="scientific">Chlamydia psittaci 99DC5</name>
    <dbReference type="NCBI Taxonomy" id="1112251"/>
    <lineage>
        <taxon>Bacteria</taxon>
        <taxon>Pseudomonadati</taxon>
        <taxon>Chlamydiota</taxon>
        <taxon>Chlamydiia</taxon>
        <taxon>Chlamydiales</taxon>
        <taxon>Chlamydiaceae</taxon>
        <taxon>Chlamydia/Chlamydophila group</taxon>
        <taxon>Chlamydia</taxon>
    </lineage>
</organism>
<dbReference type="EMBL" id="ATLC01000045">
    <property type="protein sequence ID" value="EPJ28388.1"/>
    <property type="molecule type" value="Genomic_DNA"/>
</dbReference>
<evidence type="ECO:0000313" key="2">
    <source>
        <dbReference type="Proteomes" id="UP000014627"/>
    </source>
</evidence>
<protein>
    <submittedName>
        <fullName evidence="1">Uncharacterized protein</fullName>
    </submittedName>
</protein>
<sequence length="39" mass="4347">MNGGVAKNCLTMFGRIHGYINTEKIFSCLSNNAFSYDTK</sequence>
<keyword evidence="2" id="KW-1185">Reference proteome</keyword>
<gene>
    <name evidence="1" type="ORF">CP99DC5_0424</name>
</gene>
<accession>A0ABN0MPZ3</accession>